<dbReference type="EMBL" id="FNAH01000004">
    <property type="protein sequence ID" value="SDE10019.1"/>
    <property type="molecule type" value="Genomic_DNA"/>
</dbReference>
<dbReference type="STRING" id="591205.SAMN05421538_10434"/>
<organism evidence="2 3">
    <name type="scientific">Paracoccus isoporae</name>
    <dbReference type="NCBI Taxonomy" id="591205"/>
    <lineage>
        <taxon>Bacteria</taxon>
        <taxon>Pseudomonadati</taxon>
        <taxon>Pseudomonadota</taxon>
        <taxon>Alphaproteobacteria</taxon>
        <taxon>Rhodobacterales</taxon>
        <taxon>Paracoccaceae</taxon>
        <taxon>Paracoccus</taxon>
    </lineage>
</organism>
<evidence type="ECO:0000313" key="3">
    <source>
        <dbReference type="Proteomes" id="UP000199344"/>
    </source>
</evidence>
<sequence>MRLILSLGAVSLALAGCVAPVSAPQQPSAPIVNPTVRPAQPSGDALNSSTRAVARDVVNREMAKRLPGRNVGPYTDCVVNNASMAELSDIAARGVSDSGAAASSVAVIVQRPAATDCIARVAQTA</sequence>
<accession>A0A1G7A598</accession>
<proteinExistence type="predicted"/>
<evidence type="ECO:0000313" key="2">
    <source>
        <dbReference type="EMBL" id="SDE10019.1"/>
    </source>
</evidence>
<dbReference type="RefSeq" id="WP_090522662.1">
    <property type="nucleotide sequence ID" value="NZ_FNAH01000004.1"/>
</dbReference>
<gene>
    <name evidence="2" type="ORF">SAMN05421538_10434</name>
</gene>
<name>A0A1G7A598_9RHOB</name>
<keyword evidence="3" id="KW-1185">Reference proteome</keyword>
<dbReference type="OrthoDB" id="7867642at2"/>
<protein>
    <submittedName>
        <fullName evidence="2">Uncharacterized protein</fullName>
    </submittedName>
</protein>
<evidence type="ECO:0000256" key="1">
    <source>
        <dbReference type="SAM" id="SignalP"/>
    </source>
</evidence>
<dbReference type="Proteomes" id="UP000199344">
    <property type="component" value="Unassembled WGS sequence"/>
</dbReference>
<dbReference type="AlphaFoldDB" id="A0A1G7A598"/>
<feature type="chain" id="PRO_5011455067" evidence="1">
    <location>
        <begin position="24"/>
        <end position="125"/>
    </location>
</feature>
<feature type="signal peptide" evidence="1">
    <location>
        <begin position="1"/>
        <end position="23"/>
    </location>
</feature>
<dbReference type="PROSITE" id="PS51257">
    <property type="entry name" value="PROKAR_LIPOPROTEIN"/>
    <property type="match status" value="1"/>
</dbReference>
<keyword evidence="1" id="KW-0732">Signal</keyword>
<reference evidence="2 3" key="1">
    <citation type="submission" date="2016-10" db="EMBL/GenBank/DDBJ databases">
        <authorList>
            <person name="de Groot N.N."/>
        </authorList>
    </citation>
    <scope>NUCLEOTIDE SEQUENCE [LARGE SCALE GENOMIC DNA]</scope>
    <source>
        <strain evidence="2 3">DSM 22220</strain>
    </source>
</reference>